<gene>
    <name evidence="2" type="ORF">HMPREF0554_0154</name>
</gene>
<keyword evidence="1" id="KW-1133">Transmembrane helix</keyword>
<organism evidence="2 3">
    <name type="scientific">Pseudoleptotrichia goodfellowii F0264</name>
    <dbReference type="NCBI Taxonomy" id="596323"/>
    <lineage>
        <taxon>Bacteria</taxon>
        <taxon>Fusobacteriati</taxon>
        <taxon>Fusobacteriota</taxon>
        <taxon>Fusobacteriia</taxon>
        <taxon>Fusobacteriales</taxon>
        <taxon>Leptotrichiaceae</taxon>
        <taxon>Pseudoleptotrichia</taxon>
    </lineage>
</organism>
<dbReference type="AlphaFoldDB" id="D0GIV6"/>
<sequence>MKIIDILKEIINNKVKRRYILLFLLLLLLFLTGIVTTFVVVYKNRDVEFQKNIKRFVKKRDVISPIKIFMKRDWNVLFMSVKKKRKHYYIMITHILLKM</sequence>
<protein>
    <submittedName>
        <fullName evidence="2">Uncharacterized protein</fullName>
    </submittedName>
</protein>
<dbReference type="Proteomes" id="UP000004226">
    <property type="component" value="Unassembled WGS sequence"/>
</dbReference>
<evidence type="ECO:0000313" key="3">
    <source>
        <dbReference type="Proteomes" id="UP000004226"/>
    </source>
</evidence>
<reference evidence="2 3" key="1">
    <citation type="submission" date="2009-10" db="EMBL/GenBank/DDBJ databases">
        <authorList>
            <person name="Harkins D.M."/>
            <person name="Madupu R."/>
            <person name="Durkin A.S."/>
            <person name="Torralba M."/>
            <person name="Methe B."/>
            <person name="Sutton G.G."/>
            <person name="Strausberg R.L."/>
            <person name="Nelson K.E."/>
        </authorList>
    </citation>
    <scope>NUCLEOTIDE SEQUENCE [LARGE SCALE GENOMIC DNA]</scope>
    <source>
        <strain evidence="2 3">F0264</strain>
    </source>
</reference>
<comment type="caution">
    <text evidence="2">The sequence shown here is derived from an EMBL/GenBank/DDBJ whole genome shotgun (WGS) entry which is preliminary data.</text>
</comment>
<proteinExistence type="predicted"/>
<keyword evidence="1" id="KW-0472">Membrane</keyword>
<keyword evidence="3" id="KW-1185">Reference proteome</keyword>
<dbReference type="EMBL" id="ADAD01000029">
    <property type="protein sequence ID" value="EEY35988.1"/>
    <property type="molecule type" value="Genomic_DNA"/>
</dbReference>
<evidence type="ECO:0000313" key="2">
    <source>
        <dbReference type="EMBL" id="EEY35988.1"/>
    </source>
</evidence>
<evidence type="ECO:0000256" key="1">
    <source>
        <dbReference type="SAM" id="Phobius"/>
    </source>
</evidence>
<feature type="transmembrane region" description="Helical" evidence="1">
    <location>
        <begin position="20"/>
        <end position="42"/>
    </location>
</feature>
<accession>D0GIV6</accession>
<name>D0GIV6_9FUSO</name>
<keyword evidence="1" id="KW-0812">Transmembrane</keyword>